<dbReference type="InterPro" id="IPR057326">
    <property type="entry name" value="KR_dom"/>
</dbReference>
<dbReference type="PANTHER" id="PTHR43639">
    <property type="entry name" value="OXIDOREDUCTASE, SHORT-CHAIN DEHYDROGENASE/REDUCTASE FAMILY (AFU_ORTHOLOGUE AFUA_5G02870)"/>
    <property type="match status" value="1"/>
</dbReference>
<dbReference type="Proteomes" id="UP001296706">
    <property type="component" value="Unassembled WGS sequence"/>
</dbReference>
<dbReference type="Gene3D" id="3.40.50.720">
    <property type="entry name" value="NAD(P)-binding Rossmann-like Domain"/>
    <property type="match status" value="1"/>
</dbReference>
<accession>A0ABX1REK3</accession>
<keyword evidence="5" id="KW-1185">Reference proteome</keyword>
<evidence type="ECO:0000256" key="2">
    <source>
        <dbReference type="ARBA" id="ARBA00023002"/>
    </source>
</evidence>
<evidence type="ECO:0000313" key="4">
    <source>
        <dbReference type="EMBL" id="NMH78231.1"/>
    </source>
</evidence>
<name>A0ABX1REK3_9PSEU</name>
<dbReference type="PRINTS" id="PR00081">
    <property type="entry name" value="GDHRDH"/>
</dbReference>
<dbReference type="NCBIfam" id="NF009466">
    <property type="entry name" value="PRK12826.1-2"/>
    <property type="match status" value="1"/>
</dbReference>
<dbReference type="InterPro" id="IPR036291">
    <property type="entry name" value="NAD(P)-bd_dom_sf"/>
</dbReference>
<dbReference type="PANTHER" id="PTHR43639:SF1">
    <property type="entry name" value="SHORT-CHAIN DEHYDROGENASE_REDUCTASE FAMILY PROTEIN"/>
    <property type="match status" value="1"/>
</dbReference>
<comment type="caution">
    <text evidence="4">The sequence shown here is derived from an EMBL/GenBank/DDBJ whole genome shotgun (WGS) entry which is preliminary data.</text>
</comment>
<dbReference type="InterPro" id="IPR020904">
    <property type="entry name" value="Sc_DH/Rdtase_CS"/>
</dbReference>
<proteinExistence type="inferred from homology"/>
<dbReference type="InterPro" id="IPR002347">
    <property type="entry name" value="SDR_fam"/>
</dbReference>
<organism evidence="4 5">
    <name type="scientific">Pseudonocardia xinjiangensis</name>
    <dbReference type="NCBI Taxonomy" id="75289"/>
    <lineage>
        <taxon>Bacteria</taxon>
        <taxon>Bacillati</taxon>
        <taxon>Actinomycetota</taxon>
        <taxon>Actinomycetes</taxon>
        <taxon>Pseudonocardiales</taxon>
        <taxon>Pseudonocardiaceae</taxon>
        <taxon>Pseudonocardia</taxon>
    </lineage>
</organism>
<comment type="similarity">
    <text evidence="1">Belongs to the short-chain dehydrogenases/reductases (SDR) family.</text>
</comment>
<dbReference type="NCBIfam" id="NF005559">
    <property type="entry name" value="PRK07231.1"/>
    <property type="match status" value="1"/>
</dbReference>
<dbReference type="EMBL" id="JAAXKY010000039">
    <property type="protein sequence ID" value="NMH78231.1"/>
    <property type="molecule type" value="Genomic_DNA"/>
</dbReference>
<evidence type="ECO:0000259" key="3">
    <source>
        <dbReference type="SMART" id="SM00822"/>
    </source>
</evidence>
<protein>
    <submittedName>
        <fullName evidence="4">SDR family oxidoreductase</fullName>
    </submittedName>
</protein>
<keyword evidence="2" id="KW-0560">Oxidoreductase</keyword>
<dbReference type="PRINTS" id="PR00080">
    <property type="entry name" value="SDRFAMILY"/>
</dbReference>
<sequence length="253" mass="25680">MLDFGDQVVLVTGASSGIGAAVAEGFAGLGARVVVHYHRNREGAEKVVSAIQEAGGTATSAAADLAEPAAAAALVDGVVSRHGRLDVLVNNAGDLLHRIPITDMSDEDFARVMDINLTSVFATSRQAIPVMRGQGAGSIVNVTSVAARTGGAGGSVAYATSKGAVSTFTRGLAKELATDGIRVNAVAPGIITTPFHERHTSDAQMDAMVSGIPMGRPGRPDECVGAVLFLSSPAMSGYITGQVLEINGGQLTP</sequence>
<evidence type="ECO:0000313" key="5">
    <source>
        <dbReference type="Proteomes" id="UP001296706"/>
    </source>
</evidence>
<gene>
    <name evidence="4" type="ORF">HF577_14195</name>
</gene>
<dbReference type="CDD" id="cd05233">
    <property type="entry name" value="SDR_c"/>
    <property type="match status" value="1"/>
</dbReference>
<evidence type="ECO:0000256" key="1">
    <source>
        <dbReference type="ARBA" id="ARBA00006484"/>
    </source>
</evidence>
<dbReference type="PROSITE" id="PS00061">
    <property type="entry name" value="ADH_SHORT"/>
    <property type="match status" value="1"/>
</dbReference>
<dbReference type="Pfam" id="PF13561">
    <property type="entry name" value="adh_short_C2"/>
    <property type="match status" value="1"/>
</dbReference>
<reference evidence="4 5" key="1">
    <citation type="submission" date="2020-04" db="EMBL/GenBank/DDBJ databases">
        <authorList>
            <person name="Klaysubun C."/>
            <person name="Duangmal K."/>
            <person name="Lipun K."/>
        </authorList>
    </citation>
    <scope>NUCLEOTIDE SEQUENCE [LARGE SCALE GENOMIC DNA]</scope>
    <source>
        <strain evidence="4 5">JCM 11839</strain>
    </source>
</reference>
<dbReference type="SMART" id="SM00822">
    <property type="entry name" value="PKS_KR"/>
    <property type="match status" value="1"/>
</dbReference>
<feature type="domain" description="Ketoreductase" evidence="3">
    <location>
        <begin position="7"/>
        <end position="194"/>
    </location>
</feature>
<dbReference type="SUPFAM" id="SSF51735">
    <property type="entry name" value="NAD(P)-binding Rossmann-fold domains"/>
    <property type="match status" value="1"/>
</dbReference>